<dbReference type="Pfam" id="PF01614">
    <property type="entry name" value="IclR_C"/>
    <property type="match status" value="1"/>
</dbReference>
<dbReference type="InterPro" id="IPR029016">
    <property type="entry name" value="GAF-like_dom_sf"/>
</dbReference>
<organism evidence="6 7">
    <name type="scientific">Novosphingobium barchaimii LL02</name>
    <dbReference type="NCBI Taxonomy" id="1114963"/>
    <lineage>
        <taxon>Bacteria</taxon>
        <taxon>Pseudomonadati</taxon>
        <taxon>Pseudomonadota</taxon>
        <taxon>Alphaproteobacteria</taxon>
        <taxon>Sphingomonadales</taxon>
        <taxon>Sphingomonadaceae</taxon>
        <taxon>Novosphingobium</taxon>
    </lineage>
</organism>
<keyword evidence="3" id="KW-0804">Transcription</keyword>
<dbReference type="PANTHER" id="PTHR30136">
    <property type="entry name" value="HELIX-TURN-HELIX TRANSCRIPTIONAL REGULATOR, ICLR FAMILY"/>
    <property type="match status" value="1"/>
</dbReference>
<proteinExistence type="predicted"/>
<dbReference type="GO" id="GO:0003677">
    <property type="term" value="F:DNA binding"/>
    <property type="evidence" value="ECO:0007669"/>
    <property type="project" value="UniProtKB-KW"/>
</dbReference>
<dbReference type="InterPro" id="IPR036388">
    <property type="entry name" value="WH-like_DNA-bd_sf"/>
</dbReference>
<dbReference type="GO" id="GO:0003700">
    <property type="term" value="F:DNA-binding transcription factor activity"/>
    <property type="evidence" value="ECO:0007669"/>
    <property type="project" value="TreeGrafter"/>
</dbReference>
<dbReference type="InterPro" id="IPR050707">
    <property type="entry name" value="HTH_MetabolicPath_Reg"/>
</dbReference>
<dbReference type="PANTHER" id="PTHR30136:SF35">
    <property type="entry name" value="HTH-TYPE TRANSCRIPTIONAL REGULATOR RV1719"/>
    <property type="match status" value="1"/>
</dbReference>
<dbReference type="PROSITE" id="PS51077">
    <property type="entry name" value="HTH_ICLR"/>
    <property type="match status" value="1"/>
</dbReference>
<keyword evidence="2" id="KW-0238">DNA-binding</keyword>
<evidence type="ECO:0000259" key="5">
    <source>
        <dbReference type="PROSITE" id="PS51078"/>
    </source>
</evidence>
<evidence type="ECO:0000313" key="6">
    <source>
        <dbReference type="EMBL" id="KMS51653.1"/>
    </source>
</evidence>
<dbReference type="PROSITE" id="PS51078">
    <property type="entry name" value="ICLR_ED"/>
    <property type="match status" value="1"/>
</dbReference>
<dbReference type="RefSeq" id="WP_059153220.1">
    <property type="nucleotide sequence ID" value="NZ_KQ130457.1"/>
</dbReference>
<dbReference type="InterPro" id="IPR014757">
    <property type="entry name" value="Tscrpt_reg_IclR_C"/>
</dbReference>
<dbReference type="InterPro" id="IPR036390">
    <property type="entry name" value="WH_DNA-bd_sf"/>
</dbReference>
<dbReference type="Gene3D" id="3.30.450.40">
    <property type="match status" value="1"/>
</dbReference>
<evidence type="ECO:0000256" key="1">
    <source>
        <dbReference type="ARBA" id="ARBA00023015"/>
    </source>
</evidence>
<dbReference type="Pfam" id="PF09339">
    <property type="entry name" value="HTH_IclR"/>
    <property type="match status" value="1"/>
</dbReference>
<feature type="domain" description="IclR-ED" evidence="5">
    <location>
        <begin position="88"/>
        <end position="270"/>
    </location>
</feature>
<dbReference type="AlphaFoldDB" id="A0A0J7XKL7"/>
<sequence length="270" mass="29624">MTDSPAPEDNWPMKVVRSGERRSLSRSATRALDVLEYFGEVRRPLRAVEIARHLELQPSSANQLLKTMLESAHLAFDASTKTYLPSPRLTRFGSWMAATYGSNVPLRQAIAEVHVASGEVVTLTTPNDLFMQVVDLADEALPSDGRDSAERGLRVSMFGSAIGAAYLSTITVAEVRRLAERARISGEDCERLLPRLARVRTAGFADGPSAQDAVWSVAIPVPQRYASIPLVLGLAGPADRIRSRRQELAHLLRSAVTRLDDHHHADQTIP</sequence>
<comment type="caution">
    <text evidence="6">The sequence shown here is derived from an EMBL/GenBank/DDBJ whole genome shotgun (WGS) entry which is preliminary data.</text>
</comment>
<feature type="domain" description="HTH iclR-type" evidence="4">
    <location>
        <begin position="25"/>
        <end position="87"/>
    </location>
</feature>
<keyword evidence="1" id="KW-0805">Transcription regulation</keyword>
<keyword evidence="7" id="KW-1185">Reference proteome</keyword>
<name>A0A0J7XKL7_9SPHN</name>
<protein>
    <recommendedName>
        <fullName evidence="8">IclR family transcriptional regulator</fullName>
    </recommendedName>
</protein>
<dbReference type="GO" id="GO:0045892">
    <property type="term" value="P:negative regulation of DNA-templated transcription"/>
    <property type="evidence" value="ECO:0007669"/>
    <property type="project" value="TreeGrafter"/>
</dbReference>
<evidence type="ECO:0000256" key="2">
    <source>
        <dbReference type="ARBA" id="ARBA00023125"/>
    </source>
</evidence>
<evidence type="ECO:0008006" key="8">
    <source>
        <dbReference type="Google" id="ProtNLM"/>
    </source>
</evidence>
<evidence type="ECO:0000313" key="7">
    <source>
        <dbReference type="Proteomes" id="UP000052268"/>
    </source>
</evidence>
<dbReference type="OrthoDB" id="1634354at2"/>
<dbReference type="SUPFAM" id="SSF55781">
    <property type="entry name" value="GAF domain-like"/>
    <property type="match status" value="1"/>
</dbReference>
<gene>
    <name evidence="6" type="ORF">V474_03215</name>
</gene>
<dbReference type="InterPro" id="IPR005471">
    <property type="entry name" value="Tscrpt_reg_IclR_N"/>
</dbReference>
<dbReference type="PATRIC" id="fig|1114963.3.peg.4268"/>
<dbReference type="Gene3D" id="1.10.10.10">
    <property type="entry name" value="Winged helix-like DNA-binding domain superfamily/Winged helix DNA-binding domain"/>
    <property type="match status" value="1"/>
</dbReference>
<evidence type="ECO:0000259" key="4">
    <source>
        <dbReference type="PROSITE" id="PS51077"/>
    </source>
</evidence>
<reference evidence="6 7" key="1">
    <citation type="journal article" date="2015" name="G3 (Bethesda)">
        <title>Insights into Ongoing Evolution of the Hexachlorocyclohexane Catabolic Pathway from Comparative Genomics of Ten Sphingomonadaceae Strains.</title>
        <authorList>
            <person name="Pearce S.L."/>
            <person name="Oakeshott J.G."/>
            <person name="Pandey G."/>
        </authorList>
    </citation>
    <scope>NUCLEOTIDE SEQUENCE [LARGE SCALE GENOMIC DNA]</scope>
    <source>
        <strain evidence="6 7">LL02</strain>
    </source>
</reference>
<accession>A0A0J7XKL7</accession>
<evidence type="ECO:0000256" key="3">
    <source>
        <dbReference type="ARBA" id="ARBA00023163"/>
    </source>
</evidence>
<dbReference type="SUPFAM" id="SSF46785">
    <property type="entry name" value="Winged helix' DNA-binding domain"/>
    <property type="match status" value="1"/>
</dbReference>
<dbReference type="EMBL" id="JACU01000011">
    <property type="protein sequence ID" value="KMS51653.1"/>
    <property type="molecule type" value="Genomic_DNA"/>
</dbReference>
<dbReference type="Proteomes" id="UP000052268">
    <property type="component" value="Unassembled WGS sequence"/>
</dbReference>